<dbReference type="PANTHER" id="PTHR43537">
    <property type="entry name" value="TRANSCRIPTIONAL REGULATOR, GNTR FAMILY"/>
    <property type="match status" value="1"/>
</dbReference>
<evidence type="ECO:0000256" key="1">
    <source>
        <dbReference type="ARBA" id="ARBA00023015"/>
    </source>
</evidence>
<evidence type="ECO:0000256" key="2">
    <source>
        <dbReference type="ARBA" id="ARBA00023125"/>
    </source>
</evidence>
<proteinExistence type="predicted"/>
<evidence type="ECO:0000313" key="6">
    <source>
        <dbReference type="Proteomes" id="UP000231092"/>
    </source>
</evidence>
<dbReference type="SMART" id="SM00345">
    <property type="entry name" value="HTH_GNTR"/>
    <property type="match status" value="1"/>
</dbReference>
<dbReference type="Proteomes" id="UP000231092">
    <property type="component" value="Unassembled WGS sequence"/>
</dbReference>
<dbReference type="PANTHER" id="PTHR43537:SF5">
    <property type="entry name" value="UXU OPERON TRANSCRIPTIONAL REGULATOR"/>
    <property type="match status" value="1"/>
</dbReference>
<dbReference type="RefSeq" id="WP_100306667.1">
    <property type="nucleotide sequence ID" value="NZ_PGET01000001.1"/>
</dbReference>
<dbReference type="Gene3D" id="1.20.120.530">
    <property type="entry name" value="GntR ligand-binding domain-like"/>
    <property type="match status" value="1"/>
</dbReference>
<dbReference type="OrthoDB" id="9781630at2"/>
<dbReference type="SUPFAM" id="SSF48008">
    <property type="entry name" value="GntR ligand-binding domain-like"/>
    <property type="match status" value="1"/>
</dbReference>
<evidence type="ECO:0000313" key="5">
    <source>
        <dbReference type="EMBL" id="PJJ30410.1"/>
    </source>
</evidence>
<dbReference type="InterPro" id="IPR008920">
    <property type="entry name" value="TF_FadR/GntR_C"/>
</dbReference>
<name>A0A2M8ZAE1_9FIRM</name>
<dbReference type="InterPro" id="IPR011711">
    <property type="entry name" value="GntR_C"/>
</dbReference>
<feature type="domain" description="HTH gntR-type" evidence="4">
    <location>
        <begin position="18"/>
        <end position="85"/>
    </location>
</feature>
<dbReference type="Pfam" id="PF07729">
    <property type="entry name" value="FCD"/>
    <property type="match status" value="1"/>
</dbReference>
<keyword evidence="3" id="KW-0804">Transcription</keyword>
<evidence type="ECO:0000259" key="4">
    <source>
        <dbReference type="PROSITE" id="PS50949"/>
    </source>
</evidence>
<dbReference type="EMBL" id="PGET01000001">
    <property type="protein sequence ID" value="PJJ30410.1"/>
    <property type="molecule type" value="Genomic_DNA"/>
</dbReference>
<sequence>MVIDSYDKLSHMITYSKANLSEIVVSYVKNKILTGELKSGDRLVETDMSEELQISRAPIREALRELNMRGILTFSPKKGSQILEMGYEDIIEVFSIRIPLEMQTLTIIFEKSLLKEQDLDYLEALNENMIKPERDSDIEDKEKTFVLNTSDMAFHKFFWEKSGSFRRAEILENQYFQLLIAMNQDLSTLGSMKEKFAEHKAIIEACRTGSLEKTLSAFQAHMDSYLKAVTKL</sequence>
<comment type="caution">
    <text evidence="5">The sequence shown here is derived from an EMBL/GenBank/DDBJ whole genome shotgun (WGS) entry which is preliminary data.</text>
</comment>
<organism evidence="5 6">
    <name type="scientific">[Clostridium] celerecrescens 18A</name>
    <dbReference type="NCBI Taxonomy" id="1286362"/>
    <lineage>
        <taxon>Bacteria</taxon>
        <taxon>Bacillati</taxon>
        <taxon>Bacillota</taxon>
        <taxon>Clostridia</taxon>
        <taxon>Lachnospirales</taxon>
        <taxon>Lachnospiraceae</taxon>
        <taxon>Lacrimispora</taxon>
    </lineage>
</organism>
<dbReference type="CDD" id="cd07377">
    <property type="entry name" value="WHTH_GntR"/>
    <property type="match status" value="1"/>
</dbReference>
<dbReference type="SUPFAM" id="SSF46785">
    <property type="entry name" value="Winged helix' DNA-binding domain"/>
    <property type="match status" value="1"/>
</dbReference>
<dbReference type="Pfam" id="PF00392">
    <property type="entry name" value="GntR"/>
    <property type="match status" value="1"/>
</dbReference>
<dbReference type="InterPro" id="IPR036388">
    <property type="entry name" value="WH-like_DNA-bd_sf"/>
</dbReference>
<dbReference type="GO" id="GO:0003700">
    <property type="term" value="F:DNA-binding transcription factor activity"/>
    <property type="evidence" value="ECO:0007669"/>
    <property type="project" value="InterPro"/>
</dbReference>
<accession>A0A2M8ZAE1</accession>
<gene>
    <name evidence="5" type="ORF">H171_4015</name>
</gene>
<dbReference type="PROSITE" id="PS50949">
    <property type="entry name" value="HTH_GNTR"/>
    <property type="match status" value="1"/>
</dbReference>
<dbReference type="InterPro" id="IPR036390">
    <property type="entry name" value="WH_DNA-bd_sf"/>
</dbReference>
<dbReference type="Gene3D" id="1.10.10.10">
    <property type="entry name" value="Winged helix-like DNA-binding domain superfamily/Winged helix DNA-binding domain"/>
    <property type="match status" value="1"/>
</dbReference>
<keyword evidence="1" id="KW-0805">Transcription regulation</keyword>
<protein>
    <submittedName>
        <fullName evidence="5">DNA-binding GntR family transcriptional regulator</fullName>
    </submittedName>
</protein>
<reference evidence="5 6" key="1">
    <citation type="submission" date="2017-11" db="EMBL/GenBank/DDBJ databases">
        <title>Understudied soil microbes with underappreciated capabilities: Untangling the Clostridium saccharolyticum group.</title>
        <authorList>
            <person name="Leschine S."/>
        </authorList>
    </citation>
    <scope>NUCLEOTIDE SEQUENCE [LARGE SCALE GENOMIC DNA]</scope>
    <source>
        <strain evidence="5 6">18A</strain>
    </source>
</reference>
<dbReference type="InterPro" id="IPR000524">
    <property type="entry name" value="Tscrpt_reg_HTH_GntR"/>
</dbReference>
<dbReference type="GO" id="GO:0003677">
    <property type="term" value="F:DNA binding"/>
    <property type="evidence" value="ECO:0007669"/>
    <property type="project" value="UniProtKB-KW"/>
</dbReference>
<dbReference type="AlphaFoldDB" id="A0A2M8ZAE1"/>
<evidence type="ECO:0000256" key="3">
    <source>
        <dbReference type="ARBA" id="ARBA00023163"/>
    </source>
</evidence>
<keyword evidence="2 5" id="KW-0238">DNA-binding</keyword>